<dbReference type="InterPro" id="IPR009057">
    <property type="entry name" value="Homeodomain-like_sf"/>
</dbReference>
<dbReference type="Pfam" id="PF00046">
    <property type="entry name" value="Homeodomain"/>
    <property type="match status" value="1"/>
</dbReference>
<dbReference type="SUPFAM" id="SSF46689">
    <property type="entry name" value="Homeodomain-like"/>
    <property type="match status" value="1"/>
</dbReference>
<gene>
    <name evidence="9" type="ORF">CWI36_3048p0010</name>
</gene>
<evidence type="ECO:0000256" key="6">
    <source>
        <dbReference type="RuleBase" id="RU000682"/>
    </source>
</evidence>
<dbReference type="PANTHER" id="PTHR24324">
    <property type="entry name" value="HOMEOBOX PROTEIN HHEX"/>
    <property type="match status" value="1"/>
</dbReference>
<evidence type="ECO:0000259" key="8">
    <source>
        <dbReference type="PROSITE" id="PS50071"/>
    </source>
</evidence>
<feature type="compositionally biased region" description="Polar residues" evidence="7">
    <location>
        <begin position="32"/>
        <end position="44"/>
    </location>
</feature>
<evidence type="ECO:0000256" key="7">
    <source>
        <dbReference type="SAM" id="MobiDB-lite"/>
    </source>
</evidence>
<dbReference type="EMBL" id="PITI01003048">
    <property type="protein sequence ID" value="TBT97228.1"/>
    <property type="molecule type" value="Genomic_DNA"/>
</dbReference>
<evidence type="ECO:0000313" key="10">
    <source>
        <dbReference type="Proteomes" id="UP000291404"/>
    </source>
</evidence>
<dbReference type="VEuPathDB" id="MicrosporidiaDB:CWI36_3048p0010"/>
<dbReference type="CDD" id="cd00086">
    <property type="entry name" value="homeodomain"/>
    <property type="match status" value="1"/>
</dbReference>
<evidence type="ECO:0000256" key="1">
    <source>
        <dbReference type="ARBA" id="ARBA00004123"/>
    </source>
</evidence>
<dbReference type="GO" id="GO:0030154">
    <property type="term" value="P:cell differentiation"/>
    <property type="evidence" value="ECO:0007669"/>
    <property type="project" value="TreeGrafter"/>
</dbReference>
<keyword evidence="10" id="KW-1185">Reference proteome</keyword>
<comment type="subcellular location">
    <subcellularLocation>
        <location evidence="1 5 6">Nucleus</location>
    </subcellularLocation>
</comment>
<organism evidence="9 10">
    <name type="scientific">Hamiltosporidium magnivora</name>
    <dbReference type="NCBI Taxonomy" id="148818"/>
    <lineage>
        <taxon>Eukaryota</taxon>
        <taxon>Fungi</taxon>
        <taxon>Fungi incertae sedis</taxon>
        <taxon>Microsporidia</taxon>
        <taxon>Dubosqiidae</taxon>
        <taxon>Hamiltosporidium</taxon>
    </lineage>
</organism>
<dbReference type="GO" id="GO:0000981">
    <property type="term" value="F:DNA-binding transcription factor activity, RNA polymerase II-specific"/>
    <property type="evidence" value="ECO:0007669"/>
    <property type="project" value="InterPro"/>
</dbReference>
<dbReference type="PROSITE" id="PS50071">
    <property type="entry name" value="HOMEOBOX_2"/>
    <property type="match status" value="1"/>
</dbReference>
<reference evidence="9 10" key="1">
    <citation type="submission" date="2017-12" db="EMBL/GenBank/DDBJ databases">
        <authorList>
            <person name="Pombert J.-F."/>
            <person name="Haag K.L."/>
            <person name="Ebert D."/>
        </authorList>
    </citation>
    <scope>NUCLEOTIDE SEQUENCE [LARGE SCALE GENOMIC DNA]</scope>
    <source>
        <strain evidence="9">BE-OM-2</strain>
    </source>
</reference>
<evidence type="ECO:0000256" key="2">
    <source>
        <dbReference type="ARBA" id="ARBA00023125"/>
    </source>
</evidence>
<feature type="compositionally biased region" description="Basic and acidic residues" evidence="7">
    <location>
        <begin position="7"/>
        <end position="28"/>
    </location>
</feature>
<evidence type="ECO:0000256" key="4">
    <source>
        <dbReference type="ARBA" id="ARBA00023242"/>
    </source>
</evidence>
<sequence length="243" mass="29111">MGVIMRSEMHEEPTPPLKEAKREEDGGKILKTKNNTPLISQGGTTLEEPTININEESDLEEEAVVVKEVEENYLHRYFEKRPRPTTKEKMEISEKLNICLRSVQIWFQNKRAKLKKDMRNDTAAMAYINDGRGYNANIVPSNNSLYTLRENILNNRPFMDDLYQCRYENNIFYKNEMMPNSDFNVTPFFRYKRHYKFHDCTNDQRLFYNKKKLNYEKECEHKETDCNCYLFTVENKNSYFNRE</sequence>
<protein>
    <submittedName>
        <fullName evidence="9">Homeobox domain-containing protein</fullName>
    </submittedName>
</protein>
<evidence type="ECO:0000256" key="5">
    <source>
        <dbReference type="PROSITE-ProRule" id="PRU00108"/>
    </source>
</evidence>
<comment type="caution">
    <text evidence="9">The sequence shown here is derived from an EMBL/GenBank/DDBJ whole genome shotgun (WGS) entry which is preliminary data.</text>
</comment>
<dbReference type="VEuPathDB" id="MicrosporidiaDB:CWI39_1261p0010"/>
<dbReference type="PANTHER" id="PTHR24324:SF5">
    <property type="entry name" value="HEMATOPOIETICALLY-EXPRESSED HOMEOBOX PROTEIN HHEX"/>
    <property type="match status" value="1"/>
</dbReference>
<dbReference type="VEuPathDB" id="MicrosporidiaDB:CWI39_0499p0010"/>
<keyword evidence="4 5" id="KW-0539">Nucleus</keyword>
<dbReference type="InterPro" id="IPR051000">
    <property type="entry name" value="Homeobox_DNA-bind_prot"/>
</dbReference>
<dbReference type="GO" id="GO:0000978">
    <property type="term" value="F:RNA polymerase II cis-regulatory region sequence-specific DNA binding"/>
    <property type="evidence" value="ECO:0007669"/>
    <property type="project" value="TreeGrafter"/>
</dbReference>
<feature type="DNA-binding region" description="Homeobox" evidence="5">
    <location>
        <begin position="76"/>
        <end position="118"/>
    </location>
</feature>
<keyword evidence="2 5" id="KW-0238">DNA-binding</keyword>
<keyword evidence="3 5" id="KW-0371">Homeobox</keyword>
<dbReference type="STRING" id="148818.A0A4Q9KRD5"/>
<dbReference type="InterPro" id="IPR001356">
    <property type="entry name" value="HD"/>
</dbReference>
<dbReference type="SMART" id="SM00389">
    <property type="entry name" value="HOX"/>
    <property type="match status" value="1"/>
</dbReference>
<dbReference type="PROSITE" id="PS00027">
    <property type="entry name" value="HOMEOBOX_1"/>
    <property type="match status" value="1"/>
</dbReference>
<name>A0A4Q9KRD5_9MICR</name>
<evidence type="ECO:0000256" key="3">
    <source>
        <dbReference type="ARBA" id="ARBA00023155"/>
    </source>
</evidence>
<proteinExistence type="predicted"/>
<dbReference type="InterPro" id="IPR017970">
    <property type="entry name" value="Homeobox_CS"/>
</dbReference>
<dbReference type="GO" id="GO:0005634">
    <property type="term" value="C:nucleus"/>
    <property type="evidence" value="ECO:0007669"/>
    <property type="project" value="UniProtKB-SubCell"/>
</dbReference>
<feature type="domain" description="Homeobox" evidence="8">
    <location>
        <begin position="74"/>
        <end position="117"/>
    </location>
</feature>
<feature type="region of interest" description="Disordered" evidence="7">
    <location>
        <begin position="1"/>
        <end position="44"/>
    </location>
</feature>
<dbReference type="AlphaFoldDB" id="A0A4Q9KRD5"/>
<dbReference type="Gene3D" id="1.10.10.60">
    <property type="entry name" value="Homeodomain-like"/>
    <property type="match status" value="1"/>
</dbReference>
<accession>A0A4Q9KRD5</accession>
<dbReference type="Proteomes" id="UP000291404">
    <property type="component" value="Unassembled WGS sequence"/>
</dbReference>
<evidence type="ECO:0000313" key="9">
    <source>
        <dbReference type="EMBL" id="TBT97228.1"/>
    </source>
</evidence>